<dbReference type="PANTHER" id="PTHR10887:SF517">
    <property type="entry name" value="RNA HELICASE NONSENSE MRNA REDUCING FACTOR"/>
    <property type="match status" value="1"/>
</dbReference>
<name>A0A0D3JFG2_EMIH1</name>
<dbReference type="InterPro" id="IPR027417">
    <property type="entry name" value="P-loop_NTPase"/>
</dbReference>
<dbReference type="PaxDb" id="2903-EOD22247"/>
<dbReference type="EnsemblProtists" id="EOD22247">
    <property type="protein sequence ID" value="EOD22247"/>
    <property type="gene ID" value="EMIHUDRAFT_207426"/>
</dbReference>
<accession>A0A0D3JFG2</accession>
<dbReference type="KEGG" id="ehx:EMIHUDRAFT_207426"/>
<feature type="domain" description="DNA2/NAM7 helicase helicase" evidence="1">
    <location>
        <begin position="3"/>
        <end position="58"/>
    </location>
</feature>
<evidence type="ECO:0000313" key="3">
    <source>
        <dbReference type="EnsemblProtists" id="EOD22247"/>
    </source>
</evidence>
<dbReference type="eggNOG" id="KOG1802">
    <property type="taxonomic scope" value="Eukaryota"/>
</dbReference>
<keyword evidence="4" id="KW-1185">Reference proteome</keyword>
<dbReference type="PANTHER" id="PTHR10887">
    <property type="entry name" value="DNA2/NAM7 HELICASE FAMILY"/>
    <property type="match status" value="1"/>
</dbReference>
<sequence>MISAGGPLLSKLGPFHAILVDEVAQATEPATLVPVLARGCSQLVLCGDHFQLPPSCASREALARGLGLSGYERLVSQGTEPLCLGTVMEPFHDPSWHLPAGVEPLFLDTQFRAHPKLMDFSCDAIYGGRLRSGIDSRRIDAAARPAGGAAEHAEGESRLNRAEATRLMGVLEGLLAGGDVDCSQVGVVTPYKGQAGRLEIASVDNFQGREKEVVLFSAVRANSHGAVGFLSDWRRLNVLLTRARRGLVVVGHQETLRHDPYWRRWLDFAARERVIVDRREWLATLRRAAASDTAAPLCELLSAAAAGWRGWAAEVREALSAAGGEAGWKGVRKTLLARHAATHRRVGGQAAALRDAARDAVPAELWVKRGVRLALPEGDAARRFAMQNSDCETAREIIQMEGPLKKLDFAFGKSKTSFG</sequence>
<dbReference type="CDD" id="cd18808">
    <property type="entry name" value="SF1_C_Upf1"/>
    <property type="match status" value="1"/>
</dbReference>
<proteinExistence type="predicted"/>
<dbReference type="InterPro" id="IPR045055">
    <property type="entry name" value="DNA2/NAM7-like"/>
</dbReference>
<dbReference type="InterPro" id="IPR041679">
    <property type="entry name" value="DNA2/NAM7-like_C"/>
</dbReference>
<dbReference type="AlphaFoldDB" id="A0A0D3JFG2"/>
<dbReference type="InterPro" id="IPR041677">
    <property type="entry name" value="DNA2/NAM7_AAA_11"/>
</dbReference>
<evidence type="ECO:0000313" key="4">
    <source>
        <dbReference type="Proteomes" id="UP000013827"/>
    </source>
</evidence>
<dbReference type="RefSeq" id="XP_005774676.1">
    <property type="nucleotide sequence ID" value="XM_005774619.1"/>
</dbReference>
<dbReference type="GO" id="GO:0005737">
    <property type="term" value="C:cytoplasm"/>
    <property type="evidence" value="ECO:0007669"/>
    <property type="project" value="TreeGrafter"/>
</dbReference>
<dbReference type="GO" id="GO:0003724">
    <property type="term" value="F:RNA helicase activity"/>
    <property type="evidence" value="ECO:0007669"/>
    <property type="project" value="TreeGrafter"/>
</dbReference>
<dbReference type="SUPFAM" id="SSF52540">
    <property type="entry name" value="P-loop containing nucleoside triphosphate hydrolases"/>
    <property type="match status" value="1"/>
</dbReference>
<dbReference type="STRING" id="2903.R1CI64"/>
<dbReference type="GO" id="GO:0000184">
    <property type="term" value="P:nuclear-transcribed mRNA catabolic process, nonsense-mediated decay"/>
    <property type="evidence" value="ECO:0007669"/>
    <property type="project" value="TreeGrafter"/>
</dbReference>
<reference evidence="4" key="1">
    <citation type="journal article" date="2013" name="Nature">
        <title>Pan genome of the phytoplankton Emiliania underpins its global distribution.</title>
        <authorList>
            <person name="Read B.A."/>
            <person name="Kegel J."/>
            <person name="Klute M.J."/>
            <person name="Kuo A."/>
            <person name="Lefebvre S.C."/>
            <person name="Maumus F."/>
            <person name="Mayer C."/>
            <person name="Miller J."/>
            <person name="Monier A."/>
            <person name="Salamov A."/>
            <person name="Young J."/>
            <person name="Aguilar M."/>
            <person name="Claverie J.M."/>
            <person name="Frickenhaus S."/>
            <person name="Gonzalez K."/>
            <person name="Herman E.K."/>
            <person name="Lin Y.C."/>
            <person name="Napier J."/>
            <person name="Ogata H."/>
            <person name="Sarno A.F."/>
            <person name="Shmutz J."/>
            <person name="Schroeder D."/>
            <person name="de Vargas C."/>
            <person name="Verret F."/>
            <person name="von Dassow P."/>
            <person name="Valentin K."/>
            <person name="Van de Peer Y."/>
            <person name="Wheeler G."/>
            <person name="Dacks J.B."/>
            <person name="Delwiche C.F."/>
            <person name="Dyhrman S.T."/>
            <person name="Glockner G."/>
            <person name="John U."/>
            <person name="Richards T."/>
            <person name="Worden A.Z."/>
            <person name="Zhang X."/>
            <person name="Grigoriev I.V."/>
            <person name="Allen A.E."/>
            <person name="Bidle K."/>
            <person name="Borodovsky M."/>
            <person name="Bowler C."/>
            <person name="Brownlee C."/>
            <person name="Cock J.M."/>
            <person name="Elias M."/>
            <person name="Gladyshev V.N."/>
            <person name="Groth M."/>
            <person name="Guda C."/>
            <person name="Hadaegh A."/>
            <person name="Iglesias-Rodriguez M.D."/>
            <person name="Jenkins J."/>
            <person name="Jones B.M."/>
            <person name="Lawson T."/>
            <person name="Leese F."/>
            <person name="Lindquist E."/>
            <person name="Lobanov A."/>
            <person name="Lomsadze A."/>
            <person name="Malik S.B."/>
            <person name="Marsh M.E."/>
            <person name="Mackinder L."/>
            <person name="Mock T."/>
            <person name="Mueller-Roeber B."/>
            <person name="Pagarete A."/>
            <person name="Parker M."/>
            <person name="Probert I."/>
            <person name="Quesneville H."/>
            <person name="Raines C."/>
            <person name="Rensing S.A."/>
            <person name="Riano-Pachon D.M."/>
            <person name="Richier S."/>
            <person name="Rokitta S."/>
            <person name="Shiraiwa Y."/>
            <person name="Soanes D.M."/>
            <person name="van der Giezen M."/>
            <person name="Wahlund T.M."/>
            <person name="Williams B."/>
            <person name="Wilson W."/>
            <person name="Wolfe G."/>
            <person name="Wurch L.L."/>
        </authorList>
    </citation>
    <scope>NUCLEOTIDE SEQUENCE</scope>
</reference>
<evidence type="ECO:0000259" key="2">
    <source>
        <dbReference type="Pfam" id="PF13087"/>
    </source>
</evidence>
<evidence type="ECO:0000259" key="1">
    <source>
        <dbReference type="Pfam" id="PF13086"/>
    </source>
</evidence>
<dbReference type="Pfam" id="PF13086">
    <property type="entry name" value="AAA_11"/>
    <property type="match status" value="1"/>
</dbReference>
<dbReference type="OMA" id="HESICHF"/>
<reference evidence="3" key="2">
    <citation type="submission" date="2024-10" db="UniProtKB">
        <authorList>
            <consortium name="EnsemblProtists"/>
        </authorList>
    </citation>
    <scope>IDENTIFICATION</scope>
</reference>
<dbReference type="Pfam" id="PF13087">
    <property type="entry name" value="AAA_12"/>
    <property type="match status" value="1"/>
</dbReference>
<dbReference type="Gene3D" id="3.40.50.300">
    <property type="entry name" value="P-loop containing nucleotide triphosphate hydrolases"/>
    <property type="match status" value="2"/>
</dbReference>
<dbReference type="Proteomes" id="UP000013827">
    <property type="component" value="Unassembled WGS sequence"/>
</dbReference>
<feature type="domain" description="DNA2/NAM7 helicase-like C-terminal" evidence="2">
    <location>
        <begin position="103"/>
        <end position="253"/>
    </location>
</feature>
<dbReference type="GeneID" id="17267794"/>
<protein>
    <recommendedName>
        <fullName evidence="5">DNA2/NAM7 helicase-like C-terminal domain-containing protein</fullName>
    </recommendedName>
</protein>
<organism evidence="3 4">
    <name type="scientific">Emiliania huxleyi (strain CCMP1516)</name>
    <dbReference type="NCBI Taxonomy" id="280463"/>
    <lineage>
        <taxon>Eukaryota</taxon>
        <taxon>Haptista</taxon>
        <taxon>Haptophyta</taxon>
        <taxon>Prymnesiophyceae</taxon>
        <taxon>Isochrysidales</taxon>
        <taxon>Noelaerhabdaceae</taxon>
        <taxon>Emiliania</taxon>
    </lineage>
</organism>
<dbReference type="InterPro" id="IPR047187">
    <property type="entry name" value="SF1_C_Upf1"/>
</dbReference>
<dbReference type="HOGENOM" id="CLU_656277_0_0_1"/>
<evidence type="ECO:0008006" key="5">
    <source>
        <dbReference type="Google" id="ProtNLM"/>
    </source>
</evidence>